<dbReference type="PROSITE" id="PS52050">
    <property type="entry name" value="WYL"/>
    <property type="match status" value="1"/>
</dbReference>
<accession>A0A3E4QNG4</accession>
<gene>
    <name evidence="3" type="ORF">DXC81_11170</name>
</gene>
<dbReference type="Pfam" id="PF13280">
    <property type="entry name" value="WYL"/>
    <property type="match status" value="1"/>
</dbReference>
<name>A0A3E4QNG4_9ACTN</name>
<dbReference type="Proteomes" id="UP000260943">
    <property type="component" value="Unassembled WGS sequence"/>
</dbReference>
<reference evidence="3 4" key="1">
    <citation type="submission" date="2018-08" db="EMBL/GenBank/DDBJ databases">
        <title>A genome reference for cultivated species of the human gut microbiota.</title>
        <authorList>
            <person name="Zou Y."/>
            <person name="Xue W."/>
            <person name="Luo G."/>
        </authorList>
    </citation>
    <scope>NUCLEOTIDE SEQUENCE [LARGE SCALE GENOMIC DNA]</scope>
    <source>
        <strain evidence="3 4">TF08-14</strain>
    </source>
</reference>
<dbReference type="InterPro" id="IPR051534">
    <property type="entry name" value="CBASS_pafABC_assoc_protein"/>
</dbReference>
<evidence type="ECO:0000313" key="3">
    <source>
        <dbReference type="EMBL" id="RGL07001.1"/>
    </source>
</evidence>
<dbReference type="PANTHER" id="PTHR34580:SF1">
    <property type="entry name" value="PROTEIN PAFC"/>
    <property type="match status" value="1"/>
</dbReference>
<feature type="region of interest" description="Disordered" evidence="1">
    <location>
        <begin position="1"/>
        <end position="21"/>
    </location>
</feature>
<evidence type="ECO:0000313" key="4">
    <source>
        <dbReference type="Proteomes" id="UP000260943"/>
    </source>
</evidence>
<sequence length="344" mass="38271">MTKTPTPPAGREVQQSARENDRQDAVHRILNLLFILNASRIPLTTSQILDDEELGYSAAKRESAMKQFKRDRQKLESLGIVVAEVKERGASEREESSWAIDQERTHAVPRLITADDADLLAKALTDHLLSPGLPYRRPLEHIVAKLTSARGLTPPDLPGLLDASQDNVLEAVWTAFSLRLKLTFEYENARGEATKRTVCVYGLFSVKGVSYLAGLDEKSSQVRTFRIDRIQRVWKPKGTYAIPADFDVTDFLFFTFDFEGASSTPAAFSFPASVPRAEIEAVTHGRGTLAPHADGVRWDIDVRDLDAAAGFCLEHSQMGMTPMEPPLLIDCWRNRISKAVQAHA</sequence>
<protein>
    <submittedName>
        <fullName evidence="3">WYL domain-containing protein</fullName>
    </submittedName>
</protein>
<comment type="caution">
    <text evidence="3">The sequence shown here is derived from an EMBL/GenBank/DDBJ whole genome shotgun (WGS) entry which is preliminary data.</text>
</comment>
<dbReference type="AlphaFoldDB" id="A0A3E4QNG4"/>
<feature type="domain" description="WYL" evidence="2">
    <location>
        <begin position="168"/>
        <end position="233"/>
    </location>
</feature>
<dbReference type="EMBL" id="QSRJ01000022">
    <property type="protein sequence ID" value="RGL07001.1"/>
    <property type="molecule type" value="Genomic_DNA"/>
</dbReference>
<proteinExistence type="predicted"/>
<dbReference type="RefSeq" id="WP_117680455.1">
    <property type="nucleotide sequence ID" value="NZ_CAJJKC010000006.1"/>
</dbReference>
<organism evidence="3 4">
    <name type="scientific">Collinsella tanakaei</name>
    <dbReference type="NCBI Taxonomy" id="626935"/>
    <lineage>
        <taxon>Bacteria</taxon>
        <taxon>Bacillati</taxon>
        <taxon>Actinomycetota</taxon>
        <taxon>Coriobacteriia</taxon>
        <taxon>Coriobacteriales</taxon>
        <taxon>Coriobacteriaceae</taxon>
        <taxon>Collinsella</taxon>
    </lineage>
</organism>
<dbReference type="PANTHER" id="PTHR34580">
    <property type="match status" value="1"/>
</dbReference>
<evidence type="ECO:0000256" key="1">
    <source>
        <dbReference type="SAM" id="MobiDB-lite"/>
    </source>
</evidence>
<evidence type="ECO:0000259" key="2">
    <source>
        <dbReference type="Pfam" id="PF13280"/>
    </source>
</evidence>
<dbReference type="InterPro" id="IPR026881">
    <property type="entry name" value="WYL_dom"/>
</dbReference>